<evidence type="ECO:0000256" key="2">
    <source>
        <dbReference type="ARBA" id="ARBA00022723"/>
    </source>
</evidence>
<sequence length="277" mass="30031">MSNKFFWTDHTSGELAGRDTAGTVVIIPLGATEQHGPHLPLSVDVDIVEAVLARLQALRPDELPVVRLPTLGIGKSNEHISFPGTLTLSAETLLRLWMEVADCVVRAGFRRLLFLNSHGGQGGLADALARDVRVRHGVLAVTASTYSLGVPEGSLSEAEMRHGIHAGQEETSVMLAFRPGLVQMDKARRFDSRSAALEQDFTRLSLQARGRLAWQIEDLNEQGACGDAAAASAELGQRLIDCAAAGLLELLRDMVRYDMKNLRHRAIFTTGETTDAT</sequence>
<evidence type="ECO:0000256" key="4">
    <source>
        <dbReference type="ARBA" id="ARBA00022833"/>
    </source>
</evidence>
<dbReference type="PANTHER" id="PTHR35005">
    <property type="entry name" value="3-DEHYDRO-SCYLLO-INOSOSE HYDROLASE"/>
    <property type="match status" value="1"/>
</dbReference>
<dbReference type="EMBL" id="JALGBI010000001">
    <property type="protein sequence ID" value="MCJ0764465.1"/>
    <property type="molecule type" value="Genomic_DNA"/>
</dbReference>
<evidence type="ECO:0000313" key="6">
    <source>
        <dbReference type="EMBL" id="MCJ0764465.1"/>
    </source>
</evidence>
<dbReference type="GO" id="GO:0009231">
    <property type="term" value="P:riboflavin biosynthetic process"/>
    <property type="evidence" value="ECO:0007669"/>
    <property type="project" value="TreeGrafter"/>
</dbReference>
<evidence type="ECO:0000256" key="3">
    <source>
        <dbReference type="ARBA" id="ARBA00022801"/>
    </source>
</evidence>
<keyword evidence="7" id="KW-1185">Reference proteome</keyword>
<name>A0A9X2AP44_9BURK</name>
<dbReference type="AlphaFoldDB" id="A0A9X2AP44"/>
<keyword evidence="4" id="KW-0862">Zinc</keyword>
<dbReference type="Gene3D" id="3.40.50.10310">
    <property type="entry name" value="Creatininase"/>
    <property type="match status" value="1"/>
</dbReference>
<protein>
    <submittedName>
        <fullName evidence="6">Creatininase family protein</fullName>
    </submittedName>
</protein>
<dbReference type="Pfam" id="PF02633">
    <property type="entry name" value="Creatininase"/>
    <property type="match status" value="1"/>
</dbReference>
<keyword evidence="3" id="KW-0378">Hydrolase</keyword>
<organism evidence="6 7">
    <name type="scientific">Variovorax terrae</name>
    <dbReference type="NCBI Taxonomy" id="2923278"/>
    <lineage>
        <taxon>Bacteria</taxon>
        <taxon>Pseudomonadati</taxon>
        <taxon>Pseudomonadota</taxon>
        <taxon>Betaproteobacteria</taxon>
        <taxon>Burkholderiales</taxon>
        <taxon>Comamonadaceae</taxon>
        <taxon>Variovorax</taxon>
    </lineage>
</organism>
<accession>A0A9X2AP44</accession>
<comment type="cofactor">
    <cofactor evidence="1">
        <name>Zn(2+)</name>
        <dbReference type="ChEBI" id="CHEBI:29105"/>
    </cofactor>
</comment>
<evidence type="ECO:0000313" key="7">
    <source>
        <dbReference type="Proteomes" id="UP001139447"/>
    </source>
</evidence>
<comment type="similarity">
    <text evidence="5">Belongs to the creatininase superfamily.</text>
</comment>
<evidence type="ECO:0000256" key="5">
    <source>
        <dbReference type="ARBA" id="ARBA00024029"/>
    </source>
</evidence>
<dbReference type="Proteomes" id="UP001139447">
    <property type="component" value="Unassembled WGS sequence"/>
</dbReference>
<evidence type="ECO:0000256" key="1">
    <source>
        <dbReference type="ARBA" id="ARBA00001947"/>
    </source>
</evidence>
<comment type="caution">
    <text evidence="6">The sequence shown here is derived from an EMBL/GenBank/DDBJ whole genome shotgun (WGS) entry which is preliminary data.</text>
</comment>
<dbReference type="RefSeq" id="WP_243307115.1">
    <property type="nucleotide sequence ID" value="NZ_JALGBI010000001.1"/>
</dbReference>
<gene>
    <name evidence="6" type="ORF">MMF98_14705</name>
</gene>
<reference evidence="6" key="1">
    <citation type="submission" date="2022-03" db="EMBL/GenBank/DDBJ databases">
        <authorList>
            <person name="Woo C.Y."/>
        </authorList>
    </citation>
    <scope>NUCLEOTIDE SEQUENCE</scope>
    <source>
        <strain evidence="6">CYS-02</strain>
    </source>
</reference>
<dbReference type="PANTHER" id="PTHR35005:SF1">
    <property type="entry name" value="2-AMINO-5-FORMYLAMINO-6-RIBOSYLAMINOPYRIMIDIN-4(3H)-ONE 5'-MONOPHOSPHATE DEFORMYLASE"/>
    <property type="match status" value="1"/>
</dbReference>
<dbReference type="InterPro" id="IPR003785">
    <property type="entry name" value="Creatininase/forma_Hydrolase"/>
</dbReference>
<dbReference type="InterPro" id="IPR024087">
    <property type="entry name" value="Creatininase-like_sf"/>
</dbReference>
<keyword evidence="2" id="KW-0479">Metal-binding</keyword>
<proteinExistence type="inferred from homology"/>
<dbReference type="GO" id="GO:0046872">
    <property type="term" value="F:metal ion binding"/>
    <property type="evidence" value="ECO:0007669"/>
    <property type="project" value="UniProtKB-KW"/>
</dbReference>
<dbReference type="SUPFAM" id="SSF102215">
    <property type="entry name" value="Creatininase"/>
    <property type="match status" value="1"/>
</dbReference>
<dbReference type="GO" id="GO:0016811">
    <property type="term" value="F:hydrolase activity, acting on carbon-nitrogen (but not peptide) bonds, in linear amides"/>
    <property type="evidence" value="ECO:0007669"/>
    <property type="project" value="TreeGrafter"/>
</dbReference>